<evidence type="ECO:0000313" key="2">
    <source>
        <dbReference type="EMBL" id="RDX84530.1"/>
    </source>
</evidence>
<dbReference type="PANTHER" id="PTHR35046">
    <property type="entry name" value="ZINC KNUCKLE (CCHC-TYPE) FAMILY PROTEIN"/>
    <property type="match status" value="1"/>
</dbReference>
<sequence length="90" mass="10551">MEVFIAITLGKYKDEIHFDVVPMEATHVLLGRSWKFDRKVTHDGVTNKFSFVHKGNKVTLKPLTPGEVIEDQIKMKQKREERKAKEKERN</sequence>
<name>A0A371G1W7_MUCPR</name>
<protein>
    <submittedName>
        <fullName evidence="2">Uncharacterized protein</fullName>
    </submittedName>
</protein>
<feature type="non-terminal residue" evidence="2">
    <location>
        <position position="1"/>
    </location>
</feature>
<accession>A0A371G1W7</accession>
<dbReference type="PANTHER" id="PTHR35046:SF26">
    <property type="entry name" value="RNA-DIRECTED DNA POLYMERASE"/>
    <property type="match status" value="1"/>
</dbReference>
<evidence type="ECO:0000256" key="1">
    <source>
        <dbReference type="SAM" id="MobiDB-lite"/>
    </source>
</evidence>
<reference evidence="2" key="1">
    <citation type="submission" date="2018-05" db="EMBL/GenBank/DDBJ databases">
        <title>Draft genome of Mucuna pruriens seed.</title>
        <authorList>
            <person name="Nnadi N.E."/>
            <person name="Vos R."/>
            <person name="Hasami M.H."/>
            <person name="Devisetty U.K."/>
            <person name="Aguiy J.C."/>
        </authorList>
    </citation>
    <scope>NUCLEOTIDE SEQUENCE [LARGE SCALE GENOMIC DNA]</scope>
    <source>
        <strain evidence="2">JCA_2017</strain>
    </source>
</reference>
<dbReference type="EMBL" id="QJKJ01007018">
    <property type="protein sequence ID" value="RDX84530.1"/>
    <property type="molecule type" value="Genomic_DNA"/>
</dbReference>
<proteinExistence type="predicted"/>
<dbReference type="OrthoDB" id="1747743at2759"/>
<gene>
    <name evidence="2" type="ORF">CR513_34404</name>
</gene>
<organism evidence="2 3">
    <name type="scientific">Mucuna pruriens</name>
    <name type="common">Velvet bean</name>
    <name type="synonym">Dolichos pruriens</name>
    <dbReference type="NCBI Taxonomy" id="157652"/>
    <lineage>
        <taxon>Eukaryota</taxon>
        <taxon>Viridiplantae</taxon>
        <taxon>Streptophyta</taxon>
        <taxon>Embryophyta</taxon>
        <taxon>Tracheophyta</taxon>
        <taxon>Spermatophyta</taxon>
        <taxon>Magnoliopsida</taxon>
        <taxon>eudicotyledons</taxon>
        <taxon>Gunneridae</taxon>
        <taxon>Pentapetalae</taxon>
        <taxon>rosids</taxon>
        <taxon>fabids</taxon>
        <taxon>Fabales</taxon>
        <taxon>Fabaceae</taxon>
        <taxon>Papilionoideae</taxon>
        <taxon>50 kb inversion clade</taxon>
        <taxon>NPAAA clade</taxon>
        <taxon>indigoferoid/millettioid clade</taxon>
        <taxon>Phaseoleae</taxon>
        <taxon>Mucuna</taxon>
    </lineage>
</organism>
<evidence type="ECO:0000313" key="3">
    <source>
        <dbReference type="Proteomes" id="UP000257109"/>
    </source>
</evidence>
<dbReference type="Proteomes" id="UP000257109">
    <property type="component" value="Unassembled WGS sequence"/>
</dbReference>
<dbReference type="AlphaFoldDB" id="A0A371G1W7"/>
<feature type="region of interest" description="Disordered" evidence="1">
    <location>
        <begin position="71"/>
        <end position="90"/>
    </location>
</feature>
<keyword evidence="3" id="KW-1185">Reference proteome</keyword>
<comment type="caution">
    <text evidence="2">The sequence shown here is derived from an EMBL/GenBank/DDBJ whole genome shotgun (WGS) entry which is preliminary data.</text>
</comment>